<proteinExistence type="predicted"/>
<evidence type="ECO:0000313" key="2">
    <source>
        <dbReference type="EMBL" id="KAL1217530.1"/>
    </source>
</evidence>
<dbReference type="SMART" id="SM00579">
    <property type="entry name" value="FBD"/>
    <property type="match status" value="1"/>
</dbReference>
<keyword evidence="3" id="KW-1185">Reference proteome</keyword>
<name>A0ABD1BK15_CARAN</name>
<gene>
    <name evidence="2" type="ORF">V5N11_004699</name>
</gene>
<evidence type="ECO:0000259" key="1">
    <source>
        <dbReference type="SMART" id="SM00579"/>
    </source>
</evidence>
<comment type="caution">
    <text evidence="2">The sequence shown here is derived from an EMBL/GenBank/DDBJ whole genome shotgun (WGS) entry which is preliminary data.</text>
</comment>
<evidence type="ECO:0000313" key="3">
    <source>
        <dbReference type="Proteomes" id="UP001558713"/>
    </source>
</evidence>
<dbReference type="EMBL" id="JBANAX010000243">
    <property type="protein sequence ID" value="KAL1217530.1"/>
    <property type="molecule type" value="Genomic_DNA"/>
</dbReference>
<reference evidence="2 3" key="1">
    <citation type="submission" date="2024-04" db="EMBL/GenBank/DDBJ databases">
        <title>Genome assembly C_amara_ONT_v2.</title>
        <authorList>
            <person name="Yant L."/>
            <person name="Moore C."/>
            <person name="Slenker M."/>
        </authorList>
    </citation>
    <scope>NUCLEOTIDE SEQUENCE [LARGE SCALE GENOMIC DNA]</scope>
    <source>
        <tissue evidence="2">Leaf</tissue>
    </source>
</reference>
<feature type="domain" description="FBD" evidence="1">
    <location>
        <begin position="28"/>
        <end position="90"/>
    </location>
</feature>
<dbReference type="AlphaFoldDB" id="A0ABD1BK15"/>
<dbReference type="InterPro" id="IPR006566">
    <property type="entry name" value="FBD"/>
</dbReference>
<organism evidence="2 3">
    <name type="scientific">Cardamine amara subsp. amara</name>
    <dbReference type="NCBI Taxonomy" id="228776"/>
    <lineage>
        <taxon>Eukaryota</taxon>
        <taxon>Viridiplantae</taxon>
        <taxon>Streptophyta</taxon>
        <taxon>Embryophyta</taxon>
        <taxon>Tracheophyta</taxon>
        <taxon>Spermatophyta</taxon>
        <taxon>Magnoliopsida</taxon>
        <taxon>eudicotyledons</taxon>
        <taxon>Gunneridae</taxon>
        <taxon>Pentapetalae</taxon>
        <taxon>rosids</taxon>
        <taxon>malvids</taxon>
        <taxon>Brassicales</taxon>
        <taxon>Brassicaceae</taxon>
        <taxon>Cardamineae</taxon>
        <taxon>Cardamine</taxon>
    </lineage>
</organism>
<dbReference type="Pfam" id="PF08387">
    <property type="entry name" value="FBD"/>
    <property type="match status" value="1"/>
</dbReference>
<dbReference type="Proteomes" id="UP001558713">
    <property type="component" value="Unassembled WGS sequence"/>
</dbReference>
<accession>A0ABD1BK15</accession>
<protein>
    <submittedName>
        <fullName evidence="2">F-box/FBD/LRR-repeat protein</fullName>
    </submittedName>
</protein>
<sequence>MLRFLRRHPNYDIEDQPCLVSETSSVPKCLSFHLETLQWIGYAGRHEEIEAAVYILKNAHCLKNATENDLMMIKELLSSKASPLCLLLIVL</sequence>